<comment type="caution">
    <text evidence="2">The sequence shown here is derived from an EMBL/GenBank/DDBJ whole genome shotgun (WGS) entry which is preliminary data.</text>
</comment>
<accession>A0ABW6CKF7</accession>
<dbReference type="NCBIfam" id="TIGR00738">
    <property type="entry name" value="rrf2_super"/>
    <property type="match status" value="1"/>
</dbReference>
<gene>
    <name evidence="2" type="ORF">OCL97_06195</name>
</gene>
<evidence type="ECO:0000313" key="3">
    <source>
        <dbReference type="Proteomes" id="UP001598130"/>
    </source>
</evidence>
<dbReference type="SUPFAM" id="SSF46785">
    <property type="entry name" value="Winged helix' DNA-binding domain"/>
    <property type="match status" value="1"/>
</dbReference>
<evidence type="ECO:0000313" key="2">
    <source>
        <dbReference type="EMBL" id="MFD3263558.1"/>
    </source>
</evidence>
<sequence length="152" mass="16717">MRLTVYTDFSLRVLMYVALHRDRLPTIAEIAASYGISRNHLMKVVYELGLAGYIETVRGKNGGLRLAREPETIILGEVVRRTEPDMALVPCFDPVNGACVITPACKLRRALHEARAAFLQVLDGYSLADLVENQGALQALLARGPPTEISDP</sequence>
<dbReference type="InterPro" id="IPR000944">
    <property type="entry name" value="Tscrpt_reg_Rrf2"/>
</dbReference>
<dbReference type="InterPro" id="IPR036388">
    <property type="entry name" value="WH-like_DNA-bd_sf"/>
</dbReference>
<dbReference type="Pfam" id="PF02082">
    <property type="entry name" value="Rrf2"/>
    <property type="match status" value="1"/>
</dbReference>
<name>A0ABW6CKF7_9CAUL</name>
<dbReference type="Gene3D" id="1.10.10.10">
    <property type="entry name" value="Winged helix-like DNA-binding domain superfamily/Winged helix DNA-binding domain"/>
    <property type="match status" value="1"/>
</dbReference>
<dbReference type="Proteomes" id="UP001598130">
    <property type="component" value="Unassembled WGS sequence"/>
</dbReference>
<dbReference type="PROSITE" id="PS51197">
    <property type="entry name" value="HTH_RRF2_2"/>
    <property type="match status" value="1"/>
</dbReference>
<dbReference type="PANTHER" id="PTHR33221:SF4">
    <property type="entry name" value="HTH-TYPE TRANSCRIPTIONAL REPRESSOR NSRR"/>
    <property type="match status" value="1"/>
</dbReference>
<keyword evidence="1" id="KW-0238">DNA-binding</keyword>
<organism evidence="2 3">
    <name type="scientific">Phenylobacterium ferrooxidans</name>
    <dbReference type="NCBI Taxonomy" id="2982689"/>
    <lineage>
        <taxon>Bacteria</taxon>
        <taxon>Pseudomonadati</taxon>
        <taxon>Pseudomonadota</taxon>
        <taxon>Alphaproteobacteria</taxon>
        <taxon>Caulobacterales</taxon>
        <taxon>Caulobacteraceae</taxon>
        <taxon>Phenylobacterium</taxon>
    </lineage>
</organism>
<protein>
    <submittedName>
        <fullName evidence="2">Rrf2 family transcriptional regulator</fullName>
    </submittedName>
</protein>
<dbReference type="InterPro" id="IPR036390">
    <property type="entry name" value="WH_DNA-bd_sf"/>
</dbReference>
<dbReference type="RefSeq" id="WP_377368570.1">
    <property type="nucleotide sequence ID" value="NZ_JAOTJD010000008.1"/>
</dbReference>
<proteinExistence type="predicted"/>
<dbReference type="PANTHER" id="PTHR33221">
    <property type="entry name" value="WINGED HELIX-TURN-HELIX TRANSCRIPTIONAL REGULATOR, RRF2 FAMILY"/>
    <property type="match status" value="1"/>
</dbReference>
<evidence type="ECO:0000256" key="1">
    <source>
        <dbReference type="ARBA" id="ARBA00023125"/>
    </source>
</evidence>
<keyword evidence="3" id="KW-1185">Reference proteome</keyword>
<dbReference type="EMBL" id="JAOTJD010000008">
    <property type="protein sequence ID" value="MFD3263558.1"/>
    <property type="molecule type" value="Genomic_DNA"/>
</dbReference>
<reference evidence="2 3" key="1">
    <citation type="submission" date="2022-09" db="EMBL/GenBank/DDBJ databases">
        <title>New species of Phenylobacterium.</title>
        <authorList>
            <person name="Mieszkin S."/>
        </authorList>
    </citation>
    <scope>NUCLEOTIDE SEQUENCE [LARGE SCALE GENOMIC DNA]</scope>
    <source>
        <strain evidence="2 3">HK31-G</strain>
    </source>
</reference>